<dbReference type="EMBL" id="JARKIE010000014">
    <property type="protein sequence ID" value="KAJ7702743.1"/>
    <property type="molecule type" value="Genomic_DNA"/>
</dbReference>
<gene>
    <name evidence="1" type="ORF">B0H17DRAFT_1127684</name>
</gene>
<name>A0AAD7E172_MYCRO</name>
<reference evidence="1" key="1">
    <citation type="submission" date="2023-03" db="EMBL/GenBank/DDBJ databases">
        <title>Massive genome expansion in bonnet fungi (Mycena s.s.) driven by repeated elements and novel gene families across ecological guilds.</title>
        <authorList>
            <consortium name="Lawrence Berkeley National Laboratory"/>
            <person name="Harder C.B."/>
            <person name="Miyauchi S."/>
            <person name="Viragh M."/>
            <person name="Kuo A."/>
            <person name="Thoen E."/>
            <person name="Andreopoulos B."/>
            <person name="Lu D."/>
            <person name="Skrede I."/>
            <person name="Drula E."/>
            <person name="Henrissat B."/>
            <person name="Morin E."/>
            <person name="Kohler A."/>
            <person name="Barry K."/>
            <person name="LaButti K."/>
            <person name="Morin E."/>
            <person name="Salamov A."/>
            <person name="Lipzen A."/>
            <person name="Mereny Z."/>
            <person name="Hegedus B."/>
            <person name="Baldrian P."/>
            <person name="Stursova M."/>
            <person name="Weitz H."/>
            <person name="Taylor A."/>
            <person name="Grigoriev I.V."/>
            <person name="Nagy L.G."/>
            <person name="Martin F."/>
            <person name="Kauserud H."/>
        </authorList>
    </citation>
    <scope>NUCLEOTIDE SEQUENCE</scope>
    <source>
        <strain evidence="1">CBHHK067</strain>
    </source>
</reference>
<proteinExistence type="predicted"/>
<keyword evidence="2" id="KW-1185">Reference proteome</keyword>
<dbReference type="Proteomes" id="UP001221757">
    <property type="component" value="Unassembled WGS sequence"/>
</dbReference>
<organism evidence="1 2">
    <name type="scientific">Mycena rosella</name>
    <name type="common">Pink bonnet</name>
    <name type="synonym">Agaricus rosellus</name>
    <dbReference type="NCBI Taxonomy" id="1033263"/>
    <lineage>
        <taxon>Eukaryota</taxon>
        <taxon>Fungi</taxon>
        <taxon>Dikarya</taxon>
        <taxon>Basidiomycota</taxon>
        <taxon>Agaricomycotina</taxon>
        <taxon>Agaricomycetes</taxon>
        <taxon>Agaricomycetidae</taxon>
        <taxon>Agaricales</taxon>
        <taxon>Marasmiineae</taxon>
        <taxon>Mycenaceae</taxon>
        <taxon>Mycena</taxon>
    </lineage>
</organism>
<evidence type="ECO:0000313" key="1">
    <source>
        <dbReference type="EMBL" id="KAJ7702743.1"/>
    </source>
</evidence>
<comment type="caution">
    <text evidence="1">The sequence shown here is derived from an EMBL/GenBank/DDBJ whole genome shotgun (WGS) entry which is preliminary data.</text>
</comment>
<evidence type="ECO:0000313" key="2">
    <source>
        <dbReference type="Proteomes" id="UP001221757"/>
    </source>
</evidence>
<sequence length="111" mass="12595">MYPELIFDDIATPNHGYLPLNDTEDLAKLRAMDRGLLSAGIQIWGYHFDSGVCGKHPSCPGVVRSTITDSCWVAPFYEHGWNSRTEDRTEKKTVGLLAMNAIRPRMNLWEQ</sequence>
<protein>
    <submittedName>
        <fullName evidence="1">Uncharacterized protein</fullName>
    </submittedName>
</protein>
<accession>A0AAD7E172</accession>
<dbReference type="AlphaFoldDB" id="A0AAD7E172"/>